<dbReference type="PANTHER" id="PTHR23319">
    <property type="entry name" value="GRAM DOMAIN CONTAINING 1B, ISOFORM E"/>
    <property type="match status" value="1"/>
</dbReference>
<evidence type="ECO:0000256" key="2">
    <source>
        <dbReference type="ARBA" id="ARBA00006582"/>
    </source>
</evidence>
<reference evidence="9 10" key="3">
    <citation type="journal article" date="2017" name="G3 (Bethesda)">
        <title>Comparative analysis highlights variable genome content of wheat rusts and divergence of the mating loci.</title>
        <authorList>
            <person name="Cuomo C.A."/>
            <person name="Bakkeren G."/>
            <person name="Khalil H.B."/>
            <person name="Panwar V."/>
            <person name="Joly D."/>
            <person name="Linning R."/>
            <person name="Sakthikumar S."/>
            <person name="Song X."/>
            <person name="Adiconis X."/>
            <person name="Fan L."/>
            <person name="Goldberg J.M."/>
            <person name="Levin J.Z."/>
            <person name="Young S."/>
            <person name="Zeng Q."/>
            <person name="Anikster Y."/>
            <person name="Bruce M."/>
            <person name="Wang M."/>
            <person name="Yin C."/>
            <person name="McCallum B."/>
            <person name="Szabo L.J."/>
            <person name="Hulbert S."/>
            <person name="Chen X."/>
            <person name="Fellers J.P."/>
        </authorList>
    </citation>
    <scope>NUCLEOTIDE SEQUENCE</scope>
    <source>
        <strain evidence="10">Isolate 1-1 / race 1 (BBBD)</strain>
        <strain evidence="9">isolate 1-1 / race 1 (BBBD)</strain>
    </source>
</reference>
<evidence type="ECO:0000256" key="4">
    <source>
        <dbReference type="ARBA" id="ARBA00022989"/>
    </source>
</evidence>
<feature type="compositionally biased region" description="Low complexity" evidence="6">
    <location>
        <begin position="447"/>
        <end position="462"/>
    </location>
</feature>
<reference evidence="9" key="4">
    <citation type="submission" date="2025-05" db="UniProtKB">
        <authorList>
            <consortium name="EnsemblFungi"/>
        </authorList>
    </citation>
    <scope>IDENTIFICATION</scope>
    <source>
        <strain evidence="9">isolate 1-1 / race 1 (BBBD)</strain>
    </source>
</reference>
<feature type="region of interest" description="Disordered" evidence="6">
    <location>
        <begin position="195"/>
        <end position="223"/>
    </location>
</feature>
<dbReference type="CDD" id="cd13220">
    <property type="entry name" value="PH-GRAM_GRAMDC"/>
    <property type="match status" value="1"/>
</dbReference>
<dbReference type="GO" id="GO:0032366">
    <property type="term" value="P:intracellular sterol transport"/>
    <property type="evidence" value="ECO:0007669"/>
    <property type="project" value="TreeGrafter"/>
</dbReference>
<evidence type="ECO:0000256" key="5">
    <source>
        <dbReference type="ARBA" id="ARBA00023136"/>
    </source>
</evidence>
<keyword evidence="10" id="KW-1185">Reference proteome</keyword>
<dbReference type="Proteomes" id="UP000005240">
    <property type="component" value="Unassembled WGS sequence"/>
</dbReference>
<proteinExistence type="inferred from homology"/>
<keyword evidence="3" id="KW-0812">Transmembrane</keyword>
<evidence type="ECO:0000256" key="1">
    <source>
        <dbReference type="ARBA" id="ARBA00004167"/>
    </source>
</evidence>
<dbReference type="VEuPathDB" id="FungiDB:PTTG_29450"/>
<feature type="region of interest" description="Disordered" evidence="6">
    <location>
        <begin position="425"/>
        <end position="462"/>
    </location>
</feature>
<dbReference type="EnsemblFungi" id="PTTG_29450-t43_1">
    <property type="protein sequence ID" value="PTTG_29450-t43_1-p1"/>
    <property type="gene ID" value="PTTG_29450"/>
</dbReference>
<organism evidence="8">
    <name type="scientific">Puccinia triticina (isolate 1-1 / race 1 (BBBD))</name>
    <name type="common">Brown leaf rust fungus</name>
    <dbReference type="NCBI Taxonomy" id="630390"/>
    <lineage>
        <taxon>Eukaryota</taxon>
        <taxon>Fungi</taxon>
        <taxon>Dikarya</taxon>
        <taxon>Basidiomycota</taxon>
        <taxon>Pucciniomycotina</taxon>
        <taxon>Pucciniomycetes</taxon>
        <taxon>Pucciniales</taxon>
        <taxon>Pucciniaceae</taxon>
        <taxon>Puccinia</taxon>
    </lineage>
</organism>
<dbReference type="Gene3D" id="2.30.29.30">
    <property type="entry name" value="Pleckstrin-homology domain (PH domain)/Phosphotyrosine-binding domain (PTB)"/>
    <property type="match status" value="1"/>
</dbReference>
<dbReference type="PANTHER" id="PTHR23319:SF4">
    <property type="entry name" value="GRAM DOMAIN CONTAINING 1B, ISOFORM E"/>
    <property type="match status" value="1"/>
</dbReference>
<evidence type="ECO:0000259" key="7">
    <source>
        <dbReference type="PROSITE" id="PS51778"/>
    </source>
</evidence>
<dbReference type="SMART" id="SM00568">
    <property type="entry name" value="GRAM"/>
    <property type="match status" value="1"/>
</dbReference>
<dbReference type="GO" id="GO:0032934">
    <property type="term" value="F:sterol binding"/>
    <property type="evidence" value="ECO:0007669"/>
    <property type="project" value="TreeGrafter"/>
</dbReference>
<dbReference type="Pfam" id="PF02893">
    <property type="entry name" value="GRAM"/>
    <property type="match status" value="1"/>
</dbReference>
<gene>
    <name evidence="8" type="ORF">PTTG_29450</name>
</gene>
<dbReference type="InterPro" id="IPR011993">
    <property type="entry name" value="PH-like_dom_sf"/>
</dbReference>
<keyword evidence="4" id="KW-1133">Transmembrane helix</keyword>
<evidence type="ECO:0000313" key="9">
    <source>
        <dbReference type="EnsemblFungi" id="PTTG_29450-t43_1-p1"/>
    </source>
</evidence>
<dbReference type="InterPro" id="IPR031968">
    <property type="entry name" value="VASt"/>
</dbReference>
<dbReference type="GO" id="GO:0005789">
    <property type="term" value="C:endoplasmic reticulum membrane"/>
    <property type="evidence" value="ECO:0007669"/>
    <property type="project" value="TreeGrafter"/>
</dbReference>
<accession>A0A180G695</accession>
<feature type="region of interest" description="Disordered" evidence="6">
    <location>
        <begin position="543"/>
        <end position="576"/>
    </location>
</feature>
<dbReference type="InterPro" id="IPR051482">
    <property type="entry name" value="Cholesterol_transport"/>
</dbReference>
<comment type="subcellular location">
    <subcellularLocation>
        <location evidence="1">Membrane</location>
        <topology evidence="1">Single-pass membrane protein</topology>
    </subcellularLocation>
</comment>
<dbReference type="GO" id="GO:0005886">
    <property type="term" value="C:plasma membrane"/>
    <property type="evidence" value="ECO:0007669"/>
    <property type="project" value="TreeGrafter"/>
</dbReference>
<comment type="similarity">
    <text evidence="2">Belongs to the YSP2 family.</text>
</comment>
<dbReference type="GO" id="GO:0120015">
    <property type="term" value="F:sterol transfer activity"/>
    <property type="evidence" value="ECO:0007669"/>
    <property type="project" value="TreeGrafter"/>
</dbReference>
<dbReference type="GO" id="GO:0140268">
    <property type="term" value="C:endoplasmic reticulum-plasma membrane contact site"/>
    <property type="evidence" value="ECO:0007669"/>
    <property type="project" value="TreeGrafter"/>
</dbReference>
<feature type="domain" description="VASt" evidence="7">
    <location>
        <begin position="231"/>
        <end position="402"/>
    </location>
</feature>
<reference evidence="8" key="2">
    <citation type="submission" date="2016-05" db="EMBL/GenBank/DDBJ databases">
        <title>Comparative analysis highlights variable genome content of wheat rusts and divergence of the mating loci.</title>
        <authorList>
            <person name="Cuomo C.A."/>
            <person name="Bakkeren G."/>
            <person name="Szabo L."/>
            <person name="Khalil H."/>
            <person name="Joly D."/>
            <person name="Goldberg J."/>
            <person name="Young S."/>
            <person name="Zeng Q."/>
            <person name="Fellers J."/>
        </authorList>
    </citation>
    <scope>NUCLEOTIDE SEQUENCE [LARGE SCALE GENOMIC DNA]</scope>
    <source>
        <strain evidence="8">1-1 BBBD Race 1</strain>
    </source>
</reference>
<dbReference type="EMBL" id="ADAS02000433">
    <property type="protein sequence ID" value="OAV87383.1"/>
    <property type="molecule type" value="Genomic_DNA"/>
</dbReference>
<evidence type="ECO:0000313" key="8">
    <source>
        <dbReference type="EMBL" id="OAV87383.1"/>
    </source>
</evidence>
<name>A0A180G695_PUCT1</name>
<feature type="compositionally biased region" description="Basic and acidic residues" evidence="6">
    <location>
        <begin position="543"/>
        <end position="563"/>
    </location>
</feature>
<dbReference type="OrthoDB" id="2162691at2759"/>
<protein>
    <submittedName>
        <fullName evidence="9">VASt domain-containing protein</fullName>
    </submittedName>
</protein>
<dbReference type="InterPro" id="IPR004182">
    <property type="entry name" value="GRAM"/>
</dbReference>
<evidence type="ECO:0000256" key="6">
    <source>
        <dbReference type="SAM" id="MobiDB-lite"/>
    </source>
</evidence>
<dbReference type="STRING" id="630390.A0A180G695"/>
<evidence type="ECO:0000256" key="3">
    <source>
        <dbReference type="ARBA" id="ARBA00022692"/>
    </source>
</evidence>
<dbReference type="PROSITE" id="PS51778">
    <property type="entry name" value="VAST"/>
    <property type="match status" value="1"/>
</dbReference>
<dbReference type="GO" id="GO:0005739">
    <property type="term" value="C:mitochondrion"/>
    <property type="evidence" value="ECO:0007669"/>
    <property type="project" value="TreeGrafter"/>
</dbReference>
<dbReference type="GO" id="GO:0032541">
    <property type="term" value="C:cortical endoplasmic reticulum"/>
    <property type="evidence" value="ECO:0007669"/>
    <property type="project" value="TreeGrafter"/>
</dbReference>
<keyword evidence="5" id="KW-0472">Membrane</keyword>
<sequence length="608" mass="65400">MHQSSSAASVYNLAAAPARSPDEKDDRSVHTTDSRAYNLFNALDDQLGTGYAVASRKRNVDFHAVFKSIPEDDYLIEDYGCALQRDILVQGRLYISEQHLCFNANIFGWVTTLVIPFSDVVTVEKRMTALIIPNAIQVNTTQSRHTFASFLSRDATYDLMSSIWTIARPPGTAPTHGLTLDVTVPAIEDFSDGPKPAVPASSDFSSSSSSSDPPPKIDHPPTQCQCAPDEHYKELIWDATYPTSPEKLYNILFQSDFLKDFWVNEEHLTEIEVGDWTTSPEAKYPSRNVSYIRPVTAPVGPKTIKCLVVDEHRALDFDQYVSLLTTVRTPDAPAGGSFCVRTLTCISWGPNNSSRWHVTAAVEWTKVNRFLKSIIESSAISGQKAYQVGVDQALRKHIQLSQPTPEPPLGAGGGVPEAAVAAAVRAPPAGPHPGGGASSKARPTSRLAAATPRPGPGPAAAGPGPLGWLPAGIAELSWPMRASIGLVVLLLLANLVSFRAPPPLPPLPPVHAGAGGDGDGYARLSSDVALTVKQALHEYFRDHPPLLRPPAERRVDEAPRADDAGQEAGAPATDPHAEIAQIEALLQSLEARIRRVRLSLVADAPGPP</sequence>
<feature type="compositionally biased region" description="Low complexity" evidence="6">
    <location>
        <begin position="199"/>
        <end position="211"/>
    </location>
</feature>
<reference evidence="8" key="1">
    <citation type="submission" date="2009-11" db="EMBL/GenBank/DDBJ databases">
        <authorList>
            <consortium name="The Broad Institute Genome Sequencing Platform"/>
            <person name="Ward D."/>
            <person name="Feldgarden M."/>
            <person name="Earl A."/>
            <person name="Young S.K."/>
            <person name="Zeng Q."/>
            <person name="Koehrsen M."/>
            <person name="Alvarado L."/>
            <person name="Berlin A."/>
            <person name="Bochicchio J."/>
            <person name="Borenstein D."/>
            <person name="Chapman S.B."/>
            <person name="Chen Z."/>
            <person name="Engels R."/>
            <person name="Freedman E."/>
            <person name="Gellesch M."/>
            <person name="Goldberg J."/>
            <person name="Griggs A."/>
            <person name="Gujja S."/>
            <person name="Heilman E."/>
            <person name="Heiman D."/>
            <person name="Hepburn T."/>
            <person name="Howarth C."/>
            <person name="Jen D."/>
            <person name="Larson L."/>
            <person name="Lewis B."/>
            <person name="Mehta T."/>
            <person name="Park D."/>
            <person name="Pearson M."/>
            <person name="Roberts A."/>
            <person name="Saif S."/>
            <person name="Shea T."/>
            <person name="Shenoy N."/>
            <person name="Sisk P."/>
            <person name="Stolte C."/>
            <person name="Sykes S."/>
            <person name="Thomson T."/>
            <person name="Walk T."/>
            <person name="White J."/>
            <person name="Yandava C."/>
            <person name="Izard J."/>
            <person name="Baranova O.V."/>
            <person name="Blanton J.M."/>
            <person name="Tanner A.C."/>
            <person name="Dewhirst F.E."/>
            <person name="Haas B."/>
            <person name="Nusbaum C."/>
            <person name="Birren B."/>
        </authorList>
    </citation>
    <scope>NUCLEOTIDE SEQUENCE [LARGE SCALE GENOMIC DNA]</scope>
    <source>
        <strain evidence="8">1-1 BBBD Race 1</strain>
    </source>
</reference>
<dbReference type="AlphaFoldDB" id="A0A180G695"/>
<dbReference type="Pfam" id="PF16016">
    <property type="entry name" value="VASt"/>
    <property type="match status" value="1"/>
</dbReference>
<evidence type="ECO:0000313" key="10">
    <source>
        <dbReference type="Proteomes" id="UP000005240"/>
    </source>
</evidence>